<name>A0A0G0ARS5_9BACT</name>
<proteinExistence type="predicted"/>
<dbReference type="Proteomes" id="UP000034927">
    <property type="component" value="Unassembled WGS sequence"/>
</dbReference>
<evidence type="ECO:0000313" key="2">
    <source>
        <dbReference type="Proteomes" id="UP000034927"/>
    </source>
</evidence>
<evidence type="ECO:0000313" key="1">
    <source>
        <dbReference type="EMBL" id="KKP59579.1"/>
    </source>
</evidence>
<accession>A0A0G0ARS5</accession>
<protein>
    <submittedName>
        <fullName evidence="1">Uncharacterized protein</fullName>
    </submittedName>
</protein>
<comment type="caution">
    <text evidence="1">The sequence shown here is derived from an EMBL/GenBank/DDBJ whole genome shotgun (WGS) entry which is preliminary data.</text>
</comment>
<organism evidence="1 2">
    <name type="scientific">Candidatus Magasanikbacteria bacterium GW2011_GWC2_34_16</name>
    <dbReference type="NCBI Taxonomy" id="1619045"/>
    <lineage>
        <taxon>Bacteria</taxon>
        <taxon>Candidatus Magasanikiibacteriota</taxon>
    </lineage>
</organism>
<dbReference type="AlphaFoldDB" id="A0A0G0ARS5"/>
<dbReference type="EMBL" id="LBPO01000001">
    <property type="protein sequence ID" value="KKP59579.1"/>
    <property type="molecule type" value="Genomic_DNA"/>
</dbReference>
<gene>
    <name evidence="1" type="ORF">UR53_C0001G0079</name>
</gene>
<sequence>MQSTIKLFRYLYDHLPPLFPTEEVEKMKHALEHLEQDQTMTVEEIEDTMINFGYLVWPWNQAYKEFLALAENEIGEHSLLPRLSKSTQEKYQDFKTYGGTLRDLHSGRPADYFIPEERGELCSALVEMQKDLRDFVNRKVMGVEKDKYLERVASFAEMLAEIRGRLDDMRGLADKEQDHPNLAAEIRTRVRSFEFGLCLLGPELNYEAVCQSVDFFHGRKQDLNRMRGIHTAVDVDFYNEKV</sequence>
<reference evidence="1 2" key="1">
    <citation type="journal article" date="2015" name="Nature">
        <title>rRNA introns, odd ribosomes, and small enigmatic genomes across a large radiation of phyla.</title>
        <authorList>
            <person name="Brown C.T."/>
            <person name="Hug L.A."/>
            <person name="Thomas B.C."/>
            <person name="Sharon I."/>
            <person name="Castelle C.J."/>
            <person name="Singh A."/>
            <person name="Wilkins M.J."/>
            <person name="Williams K.H."/>
            <person name="Banfield J.F."/>
        </authorList>
    </citation>
    <scope>NUCLEOTIDE SEQUENCE [LARGE SCALE GENOMIC DNA]</scope>
</reference>